<keyword evidence="3" id="KW-1185">Reference proteome</keyword>
<evidence type="ECO:0000256" key="1">
    <source>
        <dbReference type="SAM" id="MobiDB-lite"/>
    </source>
</evidence>
<gene>
    <name evidence="2" type="ORF">A6E15_02285</name>
</gene>
<accession>A0A1S8AT11</accession>
<sequence length="81" mass="8889">MVDDALVDAVESIPDADPDSIAQYDDDCGHFVIHSDADEQDVDEIDAALEDAGYERDGHLPVPDMVQQNFRPLEDGEGDDE</sequence>
<reference evidence="3" key="1">
    <citation type="submission" date="2016-04" db="EMBL/GenBank/DDBJ databases">
        <authorList>
            <person name="Chen S.-C."/>
            <person name="Lai M.-C."/>
        </authorList>
    </citation>
    <scope>NUCLEOTIDE SEQUENCE [LARGE SCALE GENOMIC DNA]</scope>
    <source>
        <strain evidence="3">AB14</strain>
    </source>
</reference>
<dbReference type="OrthoDB" id="191889at2157"/>
<evidence type="ECO:0000313" key="2">
    <source>
        <dbReference type="EMBL" id="OLZ39880.1"/>
    </source>
</evidence>
<organism evidence="2 3">
    <name type="scientific">Natrinema saccharevitans</name>
    <dbReference type="NCBI Taxonomy" id="301967"/>
    <lineage>
        <taxon>Archaea</taxon>
        <taxon>Methanobacteriati</taxon>
        <taxon>Methanobacteriota</taxon>
        <taxon>Stenosarchaea group</taxon>
        <taxon>Halobacteria</taxon>
        <taxon>Halobacteriales</taxon>
        <taxon>Natrialbaceae</taxon>
        <taxon>Natrinema</taxon>
    </lineage>
</organism>
<comment type="caution">
    <text evidence="2">The sequence shown here is derived from an EMBL/GenBank/DDBJ whole genome shotgun (WGS) entry which is preliminary data.</text>
</comment>
<protein>
    <submittedName>
        <fullName evidence="2">Uncharacterized protein</fullName>
    </submittedName>
</protein>
<dbReference type="Proteomes" id="UP000189370">
    <property type="component" value="Unassembled WGS sequence"/>
</dbReference>
<feature type="region of interest" description="Disordered" evidence="1">
    <location>
        <begin position="55"/>
        <end position="81"/>
    </location>
</feature>
<name>A0A1S8AT11_9EURY</name>
<proteinExistence type="predicted"/>
<dbReference type="RefSeq" id="WP_076143270.1">
    <property type="nucleotide sequence ID" value="NZ_LWLN01000001.1"/>
</dbReference>
<evidence type="ECO:0000313" key="3">
    <source>
        <dbReference type="Proteomes" id="UP000189370"/>
    </source>
</evidence>
<dbReference type="AlphaFoldDB" id="A0A1S8AT11"/>
<dbReference type="EMBL" id="LWLN01000001">
    <property type="protein sequence ID" value="OLZ39880.1"/>
    <property type="molecule type" value="Genomic_DNA"/>
</dbReference>